<gene>
    <name evidence="9" type="ORF">EOE66_16045</name>
</gene>
<evidence type="ECO:0000313" key="10">
    <source>
        <dbReference type="Proteomes" id="UP000285575"/>
    </source>
</evidence>
<evidence type="ECO:0000256" key="1">
    <source>
        <dbReference type="ARBA" id="ARBA00004651"/>
    </source>
</evidence>
<keyword evidence="3 7" id="KW-0812">Transmembrane</keyword>
<dbReference type="PANTHER" id="PTHR32309:SF13">
    <property type="entry name" value="FERRIC ENTEROBACTIN TRANSPORT PROTEIN FEPE"/>
    <property type="match status" value="1"/>
</dbReference>
<dbReference type="EMBL" id="SACR01000005">
    <property type="protein sequence ID" value="RVU44207.1"/>
    <property type="molecule type" value="Genomic_DNA"/>
</dbReference>
<feature type="transmembrane region" description="Helical" evidence="7">
    <location>
        <begin position="364"/>
        <end position="386"/>
    </location>
</feature>
<evidence type="ECO:0000256" key="6">
    <source>
        <dbReference type="SAM" id="Coils"/>
    </source>
</evidence>
<protein>
    <submittedName>
        <fullName evidence="9">Chain-length determining protein</fullName>
    </submittedName>
</protein>
<evidence type="ECO:0000313" key="9">
    <source>
        <dbReference type="EMBL" id="RVU44207.1"/>
    </source>
</evidence>
<feature type="domain" description="Polysaccharide chain length determinant N-terminal" evidence="8">
    <location>
        <begin position="25"/>
        <end position="115"/>
    </location>
</feature>
<comment type="subcellular location">
    <subcellularLocation>
        <location evidence="1">Cell membrane</location>
        <topology evidence="1">Multi-pass membrane protein</topology>
    </subcellularLocation>
</comment>
<accession>A0A437RBY4</accession>
<organism evidence="9 10">
    <name type="scientific">Rubrivivax rivuli</name>
    <dbReference type="NCBI Taxonomy" id="1862385"/>
    <lineage>
        <taxon>Bacteria</taxon>
        <taxon>Pseudomonadati</taxon>
        <taxon>Pseudomonadota</taxon>
        <taxon>Betaproteobacteria</taxon>
        <taxon>Burkholderiales</taxon>
        <taxon>Sphaerotilaceae</taxon>
        <taxon>Rubrivivax</taxon>
    </lineage>
</organism>
<dbReference type="InterPro" id="IPR050445">
    <property type="entry name" value="Bact_polysacc_biosynth/exp"/>
</dbReference>
<evidence type="ECO:0000259" key="8">
    <source>
        <dbReference type="Pfam" id="PF02706"/>
    </source>
</evidence>
<keyword evidence="6" id="KW-0175">Coiled coil</keyword>
<evidence type="ECO:0000256" key="5">
    <source>
        <dbReference type="ARBA" id="ARBA00023136"/>
    </source>
</evidence>
<evidence type="ECO:0000256" key="2">
    <source>
        <dbReference type="ARBA" id="ARBA00022475"/>
    </source>
</evidence>
<evidence type="ECO:0000256" key="3">
    <source>
        <dbReference type="ARBA" id="ARBA00022692"/>
    </source>
</evidence>
<evidence type="ECO:0000256" key="7">
    <source>
        <dbReference type="SAM" id="Phobius"/>
    </source>
</evidence>
<dbReference type="Pfam" id="PF02706">
    <property type="entry name" value="Wzz"/>
    <property type="match status" value="1"/>
</dbReference>
<keyword evidence="2" id="KW-1003">Cell membrane</keyword>
<dbReference type="GO" id="GO:0004713">
    <property type="term" value="F:protein tyrosine kinase activity"/>
    <property type="evidence" value="ECO:0007669"/>
    <property type="project" value="TreeGrafter"/>
</dbReference>
<name>A0A437RBY4_9BURK</name>
<dbReference type="PANTHER" id="PTHR32309">
    <property type="entry name" value="TYROSINE-PROTEIN KINASE"/>
    <property type="match status" value="1"/>
</dbReference>
<comment type="caution">
    <text evidence="9">The sequence shown here is derived from an EMBL/GenBank/DDBJ whole genome shotgun (WGS) entry which is preliminary data.</text>
</comment>
<keyword evidence="10" id="KW-1185">Reference proteome</keyword>
<keyword evidence="5 7" id="KW-0472">Membrane</keyword>
<proteinExistence type="predicted"/>
<dbReference type="RefSeq" id="WP_128229759.1">
    <property type="nucleotide sequence ID" value="NZ_SACR01000005.1"/>
</dbReference>
<reference evidence="9 10" key="1">
    <citation type="submission" date="2019-01" db="EMBL/GenBank/DDBJ databases">
        <authorList>
            <person name="Chen W.-M."/>
        </authorList>
    </citation>
    <scope>NUCLEOTIDE SEQUENCE [LARGE SCALE GENOMIC DNA]</scope>
    <source>
        <strain evidence="9 10">KYPY4</strain>
    </source>
</reference>
<feature type="transmembrane region" description="Helical" evidence="7">
    <location>
        <begin position="38"/>
        <end position="58"/>
    </location>
</feature>
<keyword evidence="4 7" id="KW-1133">Transmembrane helix</keyword>
<evidence type="ECO:0000256" key="4">
    <source>
        <dbReference type="ARBA" id="ARBA00022989"/>
    </source>
</evidence>
<sequence length="416" mass="44974">MTTSPHPLAAAQALEADGDEGASMSFIDVLTWLGEGKFLIAGATLAVAAAALIYALLLPPVFSARTSLLPPTSQQSSGSAAALAALGSLGGLAGGLGAKSSEELYVALLKSESVTRALDERFGLKARYEVPTNEILRRVLPQYVRVSSDKKTGVITVEVDDKDAKFAAELANAHVGELSKVLARLAISEAQQRRVFFEQQLKESKENLVKAEAELQRVQKQSGVFVLDKQAEALVTGASQIRGLIGEREVQLRVLRNSSTEQNPEVIRLNAEINALRAELARLESSRSQAASGPLDMTMSKIPDAALAYVRARRELKIQETLLEAMVRQFELAKLDEAKEGPLLQQIDTAVPPDYKSKPSRARIVLGATLAALLVSTLFVIGRRYILLDQDQGAESRTAWAALRQAWRLKPRATAN</sequence>
<dbReference type="InterPro" id="IPR003856">
    <property type="entry name" value="LPS_length_determ_N"/>
</dbReference>
<dbReference type="AlphaFoldDB" id="A0A437RBY4"/>
<dbReference type="OrthoDB" id="8884120at2"/>
<dbReference type="GO" id="GO:0005886">
    <property type="term" value="C:plasma membrane"/>
    <property type="evidence" value="ECO:0007669"/>
    <property type="project" value="UniProtKB-SubCell"/>
</dbReference>
<dbReference type="Proteomes" id="UP000285575">
    <property type="component" value="Unassembled WGS sequence"/>
</dbReference>
<feature type="coiled-coil region" evidence="6">
    <location>
        <begin position="187"/>
        <end position="221"/>
    </location>
</feature>